<dbReference type="Pfam" id="PF13154">
    <property type="entry name" value="DUF3991"/>
    <property type="match status" value="1"/>
</dbReference>
<gene>
    <name evidence="3" type="ORF">H9811_02985</name>
</gene>
<proteinExistence type="predicted"/>
<dbReference type="AlphaFoldDB" id="A0A9D2EPJ4"/>
<dbReference type="Proteomes" id="UP000824048">
    <property type="component" value="Unassembled WGS sequence"/>
</dbReference>
<feature type="domain" description="DUF3991" evidence="2">
    <location>
        <begin position="92"/>
        <end position="160"/>
    </location>
</feature>
<feature type="region of interest" description="Disordered" evidence="1">
    <location>
        <begin position="52"/>
        <end position="79"/>
    </location>
</feature>
<dbReference type="GO" id="GO:0003677">
    <property type="term" value="F:DNA binding"/>
    <property type="evidence" value="ECO:0007669"/>
    <property type="project" value="InterPro"/>
</dbReference>
<name>A0A9D2EPJ4_9FIRM</name>
<organism evidence="3 4">
    <name type="scientific">Candidatus Gemmiger excrementigallinarum</name>
    <dbReference type="NCBI Taxonomy" id="2838609"/>
    <lineage>
        <taxon>Bacteria</taxon>
        <taxon>Bacillati</taxon>
        <taxon>Bacillota</taxon>
        <taxon>Clostridia</taxon>
        <taxon>Eubacteriales</taxon>
        <taxon>Gemmiger</taxon>
    </lineage>
</organism>
<dbReference type="Pfam" id="PF13155">
    <property type="entry name" value="Toprim_2"/>
    <property type="match status" value="1"/>
</dbReference>
<dbReference type="SUPFAM" id="SSF57783">
    <property type="entry name" value="Zinc beta-ribbon"/>
    <property type="match status" value="1"/>
</dbReference>
<accession>A0A9D2EPJ4</accession>
<feature type="region of interest" description="Disordered" evidence="1">
    <location>
        <begin position="283"/>
        <end position="307"/>
    </location>
</feature>
<sequence>MKGHDSLVITPDKGVFTWNSRGFAGSVIDLYMRLHGCDARTAMTALRKRLPEYSRQHAAGPEPRQREPPKPEEKKPLVLPKKDNSKWSRVYAYLIAARKITPTVVKWLVQQKTIYPDERGNLCYVGRNAQGTVNYCARKGTLTPKDGQKGFRNVVEGSDYEHRCVMNARPQHTKLIVTEAAVDAWSFASMLELHGLDFRDYTYLSLECTYEGPLGKFLEENPQVKTIYLGQDADEAGLKSRDRCRDLLKERQYSGKVIDKLPDARAPGCKDWNDALKYYLEQQRIREQSEPSREPIMEPAPGLELTP</sequence>
<evidence type="ECO:0000313" key="4">
    <source>
        <dbReference type="Proteomes" id="UP000824048"/>
    </source>
</evidence>
<evidence type="ECO:0000313" key="3">
    <source>
        <dbReference type="EMBL" id="HIZ41509.1"/>
    </source>
</evidence>
<dbReference type="EMBL" id="DXBP01000020">
    <property type="protein sequence ID" value="HIZ41509.1"/>
    <property type="molecule type" value="Genomic_DNA"/>
</dbReference>
<comment type="caution">
    <text evidence="3">The sequence shown here is derived from an EMBL/GenBank/DDBJ whole genome shotgun (WGS) entry which is preliminary data.</text>
</comment>
<evidence type="ECO:0000259" key="2">
    <source>
        <dbReference type="Pfam" id="PF13154"/>
    </source>
</evidence>
<dbReference type="Gene3D" id="3.40.1360.10">
    <property type="match status" value="1"/>
</dbReference>
<dbReference type="GO" id="GO:0006260">
    <property type="term" value="P:DNA replication"/>
    <property type="evidence" value="ECO:0007669"/>
    <property type="project" value="InterPro"/>
</dbReference>
<reference evidence="3" key="1">
    <citation type="journal article" date="2021" name="PeerJ">
        <title>Extensive microbial diversity within the chicken gut microbiome revealed by metagenomics and culture.</title>
        <authorList>
            <person name="Gilroy R."/>
            <person name="Ravi A."/>
            <person name="Getino M."/>
            <person name="Pursley I."/>
            <person name="Horton D.L."/>
            <person name="Alikhan N.F."/>
            <person name="Baker D."/>
            <person name="Gharbi K."/>
            <person name="Hall N."/>
            <person name="Watson M."/>
            <person name="Adriaenssens E.M."/>
            <person name="Foster-Nyarko E."/>
            <person name="Jarju S."/>
            <person name="Secka A."/>
            <person name="Antonio M."/>
            <person name="Oren A."/>
            <person name="Chaudhuri R.R."/>
            <person name="La Ragione R."/>
            <person name="Hildebrand F."/>
            <person name="Pallen M.J."/>
        </authorList>
    </citation>
    <scope>NUCLEOTIDE SEQUENCE</scope>
    <source>
        <strain evidence="3">ChiSxjej1B13-11774</strain>
    </source>
</reference>
<evidence type="ECO:0000256" key="1">
    <source>
        <dbReference type="SAM" id="MobiDB-lite"/>
    </source>
</evidence>
<dbReference type="InterPro" id="IPR025054">
    <property type="entry name" value="DUF3991"/>
</dbReference>
<dbReference type="Gene3D" id="3.90.580.10">
    <property type="entry name" value="Zinc finger, CHC2-type domain"/>
    <property type="match status" value="1"/>
</dbReference>
<feature type="compositionally biased region" description="Basic and acidic residues" evidence="1">
    <location>
        <begin position="283"/>
        <end position="296"/>
    </location>
</feature>
<protein>
    <submittedName>
        <fullName evidence="3">DUF3991 and toprim domain-containing protein</fullName>
    </submittedName>
</protein>
<dbReference type="GO" id="GO:0008270">
    <property type="term" value="F:zinc ion binding"/>
    <property type="evidence" value="ECO:0007669"/>
    <property type="project" value="InterPro"/>
</dbReference>
<reference evidence="3" key="2">
    <citation type="submission" date="2021-04" db="EMBL/GenBank/DDBJ databases">
        <authorList>
            <person name="Gilroy R."/>
        </authorList>
    </citation>
    <scope>NUCLEOTIDE SEQUENCE</scope>
    <source>
        <strain evidence="3">ChiSxjej1B13-11774</strain>
    </source>
</reference>
<feature type="compositionally biased region" description="Basic and acidic residues" evidence="1">
    <location>
        <begin position="63"/>
        <end position="79"/>
    </location>
</feature>
<dbReference type="InterPro" id="IPR036977">
    <property type="entry name" value="DNA_primase_Znf_CHC2"/>
</dbReference>